<evidence type="ECO:0000256" key="2">
    <source>
        <dbReference type="SAM" id="SignalP"/>
    </source>
</evidence>
<feature type="region of interest" description="Disordered" evidence="1">
    <location>
        <begin position="236"/>
        <end position="290"/>
    </location>
</feature>
<keyword evidence="3" id="KW-1185">Reference proteome</keyword>
<feature type="signal peptide" evidence="2">
    <location>
        <begin position="1"/>
        <end position="23"/>
    </location>
</feature>
<dbReference type="GeneID" id="104599468"/>
<dbReference type="RefSeq" id="XP_010260323.1">
    <property type="nucleotide sequence ID" value="XM_010262021.2"/>
</dbReference>
<dbReference type="OMA" id="GYSHNME"/>
<proteinExistence type="predicted"/>
<feature type="compositionally biased region" description="Polar residues" evidence="1">
    <location>
        <begin position="238"/>
        <end position="248"/>
    </location>
</feature>
<gene>
    <name evidence="4" type="primary">LOC104599468</name>
</gene>
<dbReference type="OrthoDB" id="1306371at2759"/>
<dbReference type="PANTHER" id="PTHR35274">
    <property type="entry name" value="E6-LIKE PROTEIN"/>
    <property type="match status" value="1"/>
</dbReference>
<dbReference type="Proteomes" id="UP000189703">
    <property type="component" value="Unplaced"/>
</dbReference>
<keyword evidence="2" id="KW-0732">Signal</keyword>
<organism evidence="3 4">
    <name type="scientific">Nelumbo nucifera</name>
    <name type="common">Sacred lotus</name>
    <dbReference type="NCBI Taxonomy" id="4432"/>
    <lineage>
        <taxon>Eukaryota</taxon>
        <taxon>Viridiplantae</taxon>
        <taxon>Streptophyta</taxon>
        <taxon>Embryophyta</taxon>
        <taxon>Tracheophyta</taxon>
        <taxon>Spermatophyta</taxon>
        <taxon>Magnoliopsida</taxon>
        <taxon>Proteales</taxon>
        <taxon>Nelumbonaceae</taxon>
        <taxon>Nelumbo</taxon>
    </lineage>
</organism>
<evidence type="ECO:0000256" key="1">
    <source>
        <dbReference type="SAM" id="MobiDB-lite"/>
    </source>
</evidence>
<dbReference type="FunCoup" id="A0A1U8A0C3">
    <property type="interactions" value="90"/>
</dbReference>
<evidence type="ECO:0000313" key="4">
    <source>
        <dbReference type="RefSeq" id="XP_010260323.1"/>
    </source>
</evidence>
<dbReference type="InterPro" id="IPR040290">
    <property type="entry name" value="Prot_E6-like"/>
</dbReference>
<reference evidence="4" key="1">
    <citation type="submission" date="2025-08" db="UniProtKB">
        <authorList>
            <consortium name="RefSeq"/>
        </authorList>
    </citation>
    <scope>IDENTIFICATION</scope>
</reference>
<feature type="compositionally biased region" description="Low complexity" evidence="1">
    <location>
        <begin position="249"/>
        <end position="279"/>
    </location>
</feature>
<feature type="chain" id="PRO_5010572730" evidence="2">
    <location>
        <begin position="24"/>
        <end position="290"/>
    </location>
</feature>
<name>A0A1U8A0C3_NELNU</name>
<feature type="compositionally biased region" description="Acidic residues" evidence="1">
    <location>
        <begin position="280"/>
        <end position="290"/>
    </location>
</feature>
<dbReference type="PANTHER" id="PTHR35274:SF2">
    <property type="entry name" value="E6-LIKE PROTEIN"/>
    <property type="match status" value="1"/>
</dbReference>
<evidence type="ECO:0000313" key="3">
    <source>
        <dbReference type="Proteomes" id="UP000189703"/>
    </source>
</evidence>
<accession>A0A1U8A0C3</accession>
<protein>
    <submittedName>
        <fullName evidence="4">Protein E6</fullName>
    </submittedName>
</protein>
<feature type="compositionally biased region" description="Basic and acidic residues" evidence="1">
    <location>
        <begin position="48"/>
        <end position="61"/>
    </location>
</feature>
<dbReference type="eggNOG" id="ENOG502S2RE">
    <property type="taxonomic scope" value="Eukaryota"/>
</dbReference>
<sequence>MDPAKQFFLLFLLFLISSVQIQAREIKFFNRVSHYTTNNNKNNSNNGKETELPKKEETPSKEDEEPSFTPESENGYGLYGHGSGQLPPTTDNDAYYTTGNLRAEKTTTSEYNNGGNYEYKQFNKRYPNNFYSTNNGYETKQQVGLEGTRFTSTEYLNNNNNGYETKQQQTMGGARLADTSYLNNNNNYHYSNNNNKYRNNGYATEQQGMSDTRFLEGGKYFYDMKKESSYPSGYGWQKGSSEGLGSSRNTYNYGGYNGNNNENGFEYNNSMEGYQNQEDQYQESQEEYEP</sequence>
<dbReference type="STRING" id="4432.A0A1U8A0C3"/>
<dbReference type="KEGG" id="nnu:104599468"/>
<feature type="region of interest" description="Disordered" evidence="1">
    <location>
        <begin position="35"/>
        <end position="96"/>
    </location>
</feature>
<feature type="compositionally biased region" description="Polar residues" evidence="1">
    <location>
        <begin position="86"/>
        <end position="96"/>
    </location>
</feature>
<dbReference type="AlphaFoldDB" id="A0A1U8A0C3"/>
<dbReference type="InParanoid" id="A0A1U8A0C3"/>